<dbReference type="Proteomes" id="UP001215712">
    <property type="component" value="Unassembled WGS sequence"/>
</dbReference>
<sequence>MGRSSKNADTRLGSDKAPDQTPRTTESEVSHLSDSPSDEEQTMGDKKTGLKYVDSQTPPPFNPVYETVVFETLGF</sequence>
<proteinExistence type="predicted"/>
<reference evidence="2" key="2">
    <citation type="submission" date="2023-01" db="EMBL/GenBank/DDBJ databases">
        <authorList>
            <person name="Petersen C."/>
        </authorList>
    </citation>
    <scope>NUCLEOTIDE SEQUENCE</scope>
    <source>
        <strain evidence="2">IBT 17514</strain>
    </source>
</reference>
<evidence type="ECO:0000256" key="1">
    <source>
        <dbReference type="SAM" id="MobiDB-lite"/>
    </source>
</evidence>
<evidence type="ECO:0000313" key="3">
    <source>
        <dbReference type="Proteomes" id="UP001215712"/>
    </source>
</evidence>
<keyword evidence="3" id="KW-1185">Reference proteome</keyword>
<reference evidence="2" key="1">
    <citation type="journal article" date="2023" name="IMA Fungus">
        <title>Comparative genomic study of the Penicillium genus elucidates a diverse pangenome and 15 lateral gene transfer events.</title>
        <authorList>
            <person name="Petersen C."/>
            <person name="Sorensen T."/>
            <person name="Nielsen M.R."/>
            <person name="Sondergaard T.E."/>
            <person name="Sorensen J.L."/>
            <person name="Fitzpatrick D.A."/>
            <person name="Frisvad J.C."/>
            <person name="Nielsen K.L."/>
        </authorList>
    </citation>
    <scope>NUCLEOTIDE SEQUENCE</scope>
    <source>
        <strain evidence="2">IBT 17514</strain>
    </source>
</reference>
<protein>
    <submittedName>
        <fullName evidence="2">Uncharacterized protein</fullName>
    </submittedName>
</protein>
<gene>
    <name evidence="2" type="ORF">N7493_005876</name>
</gene>
<organism evidence="2 3">
    <name type="scientific">Penicillium malachiteum</name>
    <dbReference type="NCBI Taxonomy" id="1324776"/>
    <lineage>
        <taxon>Eukaryota</taxon>
        <taxon>Fungi</taxon>
        <taxon>Dikarya</taxon>
        <taxon>Ascomycota</taxon>
        <taxon>Pezizomycotina</taxon>
        <taxon>Eurotiomycetes</taxon>
        <taxon>Eurotiomycetidae</taxon>
        <taxon>Eurotiales</taxon>
        <taxon>Aspergillaceae</taxon>
        <taxon>Penicillium</taxon>
    </lineage>
</organism>
<dbReference type="AlphaFoldDB" id="A0AAD6HL60"/>
<comment type="caution">
    <text evidence="2">The sequence shown here is derived from an EMBL/GenBank/DDBJ whole genome shotgun (WGS) entry which is preliminary data.</text>
</comment>
<name>A0AAD6HL60_9EURO</name>
<dbReference type="EMBL" id="JAQJAN010000007">
    <property type="protein sequence ID" value="KAJ5726849.1"/>
    <property type="molecule type" value="Genomic_DNA"/>
</dbReference>
<evidence type="ECO:0000313" key="2">
    <source>
        <dbReference type="EMBL" id="KAJ5726849.1"/>
    </source>
</evidence>
<feature type="compositionally biased region" description="Basic and acidic residues" evidence="1">
    <location>
        <begin position="1"/>
        <end position="18"/>
    </location>
</feature>
<accession>A0AAD6HL60</accession>
<feature type="region of interest" description="Disordered" evidence="1">
    <location>
        <begin position="1"/>
        <end position="63"/>
    </location>
</feature>